<dbReference type="InterPro" id="IPR000801">
    <property type="entry name" value="Esterase-like"/>
</dbReference>
<comment type="caution">
    <text evidence="2">The sequence shown here is derived from an EMBL/GenBank/DDBJ whole genome shotgun (WGS) entry which is preliminary data.</text>
</comment>
<protein>
    <submittedName>
        <fullName evidence="1 2">Esterase family protein</fullName>
    </submittedName>
</protein>
<gene>
    <name evidence="2" type="ORF">FHR04_09380</name>
    <name evidence="1" type="ORF">HNQ04_001657</name>
</gene>
<dbReference type="EMBL" id="JACHEW010000006">
    <property type="protein sequence ID" value="MBB6016414.1"/>
    <property type="molecule type" value="Genomic_DNA"/>
</dbReference>
<dbReference type="OrthoDB" id="9803578at2"/>
<dbReference type="InterPro" id="IPR029058">
    <property type="entry name" value="AB_hydrolase_fold"/>
</dbReference>
<evidence type="ECO:0000313" key="2">
    <source>
        <dbReference type="EMBL" id="TNM71372.1"/>
    </source>
</evidence>
<evidence type="ECO:0000313" key="1">
    <source>
        <dbReference type="EMBL" id="MBB6016414.1"/>
    </source>
</evidence>
<name>A0A5C4Y782_9DEIO</name>
<dbReference type="AlphaFoldDB" id="A0A5C4Y782"/>
<evidence type="ECO:0000313" key="3">
    <source>
        <dbReference type="Proteomes" id="UP000313988"/>
    </source>
</evidence>
<dbReference type="EMBL" id="VDMO01000008">
    <property type="protein sequence ID" value="TNM71372.1"/>
    <property type="molecule type" value="Genomic_DNA"/>
</dbReference>
<keyword evidence="4" id="KW-1185">Reference proteome</keyword>
<proteinExistence type="predicted"/>
<reference evidence="2 3" key="1">
    <citation type="submission" date="2019-06" db="EMBL/GenBank/DDBJ databases">
        <title>Genome sequence of Deinococcus radiopugnans ATCC 19172.</title>
        <authorList>
            <person name="Maclea K.S."/>
            <person name="Maynard C.R."/>
        </authorList>
    </citation>
    <scope>NUCLEOTIDE SEQUENCE [LARGE SCALE GENOMIC DNA]</scope>
    <source>
        <strain evidence="2 3">ATCC 19172</strain>
    </source>
</reference>
<dbReference type="Proteomes" id="UP000313988">
    <property type="component" value="Unassembled WGS sequence"/>
</dbReference>
<organism evidence="2 3">
    <name type="scientific">Deinococcus radiopugnans ATCC 19172</name>
    <dbReference type="NCBI Taxonomy" id="585398"/>
    <lineage>
        <taxon>Bacteria</taxon>
        <taxon>Thermotogati</taxon>
        <taxon>Deinococcota</taxon>
        <taxon>Deinococci</taxon>
        <taxon>Deinococcales</taxon>
        <taxon>Deinococcaceae</taxon>
        <taxon>Deinococcus</taxon>
    </lineage>
</organism>
<evidence type="ECO:0000313" key="4">
    <source>
        <dbReference type="Proteomes" id="UP000629870"/>
    </source>
</evidence>
<dbReference type="InterPro" id="IPR050583">
    <property type="entry name" value="Mycobacterial_A85_antigen"/>
</dbReference>
<sequence length="335" mass="36711">MAVSVSGQDVTFTPPPGAVALVGDFTDWRKQPPLPVTAGQPLTLRLPRGAWVEYAWLDAVGEAFADPDNPQKSLNPWWPYPRAAVVGEYARHPLWLAPEATRKGTATRLSWEGGIFPGTRRAIVYTPHGYEAGTALPVYYVQDGVAFYRTGKLGDVMDRALEAGLATGAALVFVEPGDRSEEYYLNDRYLDFLTGEVFPRVEGELVTVSERGLWGASLGGLISLHLGSRHPELFSRVVSHSGAFIARPGARDASGVIDTTGAGEWLLEELRQAPPTHLNTSLDTGALEWLTGPNRRIAGLFADLALPHQYREYPSGHTWVTWREALPEAFLYMQG</sequence>
<dbReference type="Proteomes" id="UP000629870">
    <property type="component" value="Unassembled WGS sequence"/>
</dbReference>
<dbReference type="Gene3D" id="3.40.50.1820">
    <property type="entry name" value="alpha/beta hydrolase"/>
    <property type="match status" value="1"/>
</dbReference>
<accession>A0A5C4Y782</accession>
<dbReference type="SUPFAM" id="SSF53474">
    <property type="entry name" value="alpha/beta-Hydrolases"/>
    <property type="match status" value="1"/>
</dbReference>
<dbReference type="PANTHER" id="PTHR48098">
    <property type="entry name" value="ENTEROCHELIN ESTERASE-RELATED"/>
    <property type="match status" value="1"/>
</dbReference>
<dbReference type="Pfam" id="PF00756">
    <property type="entry name" value="Esterase"/>
    <property type="match status" value="1"/>
</dbReference>
<dbReference type="RefSeq" id="WP_139402712.1">
    <property type="nucleotide sequence ID" value="NZ_JACHEW010000006.1"/>
</dbReference>
<reference evidence="1 4" key="2">
    <citation type="submission" date="2020-08" db="EMBL/GenBank/DDBJ databases">
        <title>Genomic Encyclopedia of Type Strains, Phase IV (KMG-IV): sequencing the most valuable type-strain genomes for metagenomic binning, comparative biology and taxonomic classification.</title>
        <authorList>
            <person name="Goeker M."/>
        </authorList>
    </citation>
    <scope>NUCLEOTIDE SEQUENCE [LARGE SCALE GENOMIC DNA]</scope>
    <source>
        <strain evidence="1 4">DSM 12027</strain>
    </source>
</reference>
<dbReference type="PANTHER" id="PTHR48098:SF3">
    <property type="entry name" value="IRON(III) ENTEROBACTIN ESTERASE"/>
    <property type="match status" value="1"/>
</dbReference>